<gene>
    <name evidence="4" type="ORF">A7978_01955</name>
</gene>
<dbReference type="RefSeq" id="WP_011772349.1">
    <property type="nucleotide sequence ID" value="NZ_CP015629.1"/>
</dbReference>
<dbReference type="Proteomes" id="UP000264231">
    <property type="component" value="Chromosome"/>
</dbReference>
<dbReference type="SUPFAM" id="SSF48403">
    <property type="entry name" value="Ankyrin repeat"/>
    <property type="match status" value="1"/>
</dbReference>
<accession>A0A172XB47</accession>
<reference evidence="4 5" key="1">
    <citation type="submission" date="2016-05" db="EMBL/GenBank/DDBJ databases">
        <title>Chromosome and linear plasmid sequence of a 2015 human isolate of tick-borne relapsing fever spirochete, Borrelia turicatae.</title>
        <authorList>
            <person name="Kingry L.C."/>
            <person name="Dhwani B."/>
            <person name="Replogle A."/>
            <person name="Sexton C."/>
            <person name="Rowe L."/>
            <person name="Stermole B.M."/>
            <person name="Christensen A.M."/>
            <person name="Schriefer M.E."/>
        </authorList>
    </citation>
    <scope>NUCLEOTIDE SEQUENCE [LARGE SCALE GENOMIC DNA]</scope>
    <source>
        <strain evidence="4 5">BTE5EL</strain>
    </source>
</reference>
<evidence type="ECO:0000256" key="3">
    <source>
        <dbReference type="PROSITE-ProRule" id="PRU00023"/>
    </source>
</evidence>
<dbReference type="PROSITE" id="PS50297">
    <property type="entry name" value="ANK_REP_REGION"/>
    <property type="match status" value="1"/>
</dbReference>
<dbReference type="PANTHER" id="PTHR24198">
    <property type="entry name" value="ANKYRIN REPEAT AND PROTEIN KINASE DOMAIN-CONTAINING PROTEIN"/>
    <property type="match status" value="1"/>
</dbReference>
<keyword evidence="2 3" id="KW-0040">ANK repeat</keyword>
<dbReference type="PROSITE" id="PS50088">
    <property type="entry name" value="ANK_REPEAT"/>
    <property type="match status" value="1"/>
</dbReference>
<evidence type="ECO:0000256" key="1">
    <source>
        <dbReference type="ARBA" id="ARBA00022737"/>
    </source>
</evidence>
<dbReference type="Gene3D" id="1.25.40.20">
    <property type="entry name" value="Ankyrin repeat-containing domain"/>
    <property type="match status" value="1"/>
</dbReference>
<dbReference type="AlphaFoldDB" id="A0A172XB47"/>
<feature type="repeat" description="ANK" evidence="3">
    <location>
        <begin position="165"/>
        <end position="197"/>
    </location>
</feature>
<dbReference type="SMART" id="SM00248">
    <property type="entry name" value="ANK"/>
    <property type="match status" value="3"/>
</dbReference>
<evidence type="ECO:0000313" key="5">
    <source>
        <dbReference type="Proteomes" id="UP000264231"/>
    </source>
</evidence>
<evidence type="ECO:0000256" key="2">
    <source>
        <dbReference type="ARBA" id="ARBA00023043"/>
    </source>
</evidence>
<proteinExistence type="predicted"/>
<evidence type="ECO:0000313" key="4">
    <source>
        <dbReference type="EMBL" id="ANF33876.1"/>
    </source>
</evidence>
<dbReference type="EMBL" id="CP015629">
    <property type="protein sequence ID" value="ANF33876.1"/>
    <property type="molecule type" value="Genomic_DNA"/>
</dbReference>
<keyword evidence="1" id="KW-0677">Repeat</keyword>
<dbReference type="Pfam" id="PF13637">
    <property type="entry name" value="Ank_4"/>
    <property type="match status" value="1"/>
</dbReference>
<dbReference type="InterPro" id="IPR002110">
    <property type="entry name" value="Ankyrin_rpt"/>
</dbReference>
<sequence length="218" mass="25333">MKIIFILLLTQFITFLNANENTKIIKELSKTIYNLSNKEYEIDKAKLDSFIESIDLNNTNILKELQKIKNDFLITSVYFQNIKGTLIALNLSAEINFQYKISPLSISIINNDFQTTKTLIDYGIKINQIDETEYPSIFWAIYLNNEKIFNLLKEKGADLSLALKNGKTPIQAAIEIENINLIELLLKKNAYIKDKYKKEIKNLKNKNIKDILKKYKVI</sequence>
<dbReference type="InterPro" id="IPR036770">
    <property type="entry name" value="Ankyrin_rpt-contain_sf"/>
</dbReference>
<dbReference type="PANTHER" id="PTHR24198:SF165">
    <property type="entry name" value="ANKYRIN REPEAT-CONTAINING PROTEIN-RELATED"/>
    <property type="match status" value="1"/>
</dbReference>
<organism evidence="4 5">
    <name type="scientific">Borrelia turicatae</name>
    <dbReference type="NCBI Taxonomy" id="142"/>
    <lineage>
        <taxon>Bacteria</taxon>
        <taxon>Pseudomonadati</taxon>
        <taxon>Spirochaetota</taxon>
        <taxon>Spirochaetia</taxon>
        <taxon>Spirochaetales</taxon>
        <taxon>Borreliaceae</taxon>
        <taxon>Borrelia</taxon>
    </lineage>
</organism>
<protein>
    <submittedName>
        <fullName evidence="4">Uncharacterized protein</fullName>
    </submittedName>
</protein>
<name>A0A172XB47_BORTU</name>
<dbReference type="OMA" id="WAIYLNN"/>